<comment type="caution">
    <text evidence="3">The sequence shown here is derived from an EMBL/GenBank/DDBJ whole genome shotgun (WGS) entry which is preliminary data.</text>
</comment>
<dbReference type="RefSeq" id="WP_345424334.1">
    <property type="nucleotide sequence ID" value="NZ_AP031496.1"/>
</dbReference>
<dbReference type="Gene3D" id="6.10.250.3150">
    <property type="match status" value="1"/>
</dbReference>
<protein>
    <submittedName>
        <fullName evidence="3">Peptidoglycan DD-metalloendopeptidase family protein</fullName>
    </submittedName>
</protein>
<feature type="coiled-coil region" evidence="1">
    <location>
        <begin position="173"/>
        <end position="235"/>
    </location>
</feature>
<reference evidence="4" key="1">
    <citation type="journal article" date="2019" name="Int. J. Syst. Evol. Microbiol.">
        <title>The Global Catalogue of Microorganisms (GCM) 10K type strain sequencing project: providing services to taxonomists for standard genome sequencing and annotation.</title>
        <authorList>
            <consortium name="The Broad Institute Genomics Platform"/>
            <consortium name="The Broad Institute Genome Sequencing Center for Infectious Disease"/>
            <person name="Wu L."/>
            <person name="Ma J."/>
        </authorList>
    </citation>
    <scope>NUCLEOTIDE SEQUENCE [LARGE SCALE GENOMIC DNA]</scope>
    <source>
        <strain evidence="4">JCM 19134</strain>
    </source>
</reference>
<keyword evidence="4" id="KW-1185">Reference proteome</keyword>
<dbReference type="PANTHER" id="PTHR21666:SF270">
    <property type="entry name" value="MUREIN HYDROLASE ACTIVATOR ENVC"/>
    <property type="match status" value="1"/>
</dbReference>
<dbReference type="Gene3D" id="2.70.70.10">
    <property type="entry name" value="Glucose Permease (Domain IIA)"/>
    <property type="match status" value="1"/>
</dbReference>
<dbReference type="EMBL" id="BAABLX010000028">
    <property type="protein sequence ID" value="GAA4948907.1"/>
    <property type="molecule type" value="Genomic_DNA"/>
</dbReference>
<dbReference type="GO" id="GO:0004222">
    <property type="term" value="F:metalloendopeptidase activity"/>
    <property type="evidence" value="ECO:0007669"/>
    <property type="project" value="TreeGrafter"/>
</dbReference>
<feature type="domain" description="M23ase beta-sheet core" evidence="2">
    <location>
        <begin position="278"/>
        <end position="371"/>
    </location>
</feature>
<evidence type="ECO:0000313" key="3">
    <source>
        <dbReference type="EMBL" id="GAA4948907.1"/>
    </source>
</evidence>
<gene>
    <name evidence="3" type="ORF">GCM10025791_31290</name>
</gene>
<proteinExistence type="predicted"/>
<evidence type="ECO:0000256" key="1">
    <source>
        <dbReference type="SAM" id="Coils"/>
    </source>
</evidence>
<dbReference type="Proteomes" id="UP001409585">
    <property type="component" value="Unassembled WGS sequence"/>
</dbReference>
<evidence type="ECO:0000313" key="4">
    <source>
        <dbReference type="Proteomes" id="UP001409585"/>
    </source>
</evidence>
<dbReference type="InterPro" id="IPR016047">
    <property type="entry name" value="M23ase_b-sheet_dom"/>
</dbReference>
<dbReference type="InterPro" id="IPR011055">
    <property type="entry name" value="Dup_hybrid_motif"/>
</dbReference>
<dbReference type="FunFam" id="2.70.70.10:FF:000003">
    <property type="entry name" value="Murein hydrolase activator EnvC"/>
    <property type="match status" value="1"/>
</dbReference>
<evidence type="ECO:0000259" key="2">
    <source>
        <dbReference type="Pfam" id="PF01551"/>
    </source>
</evidence>
<dbReference type="SUPFAM" id="SSF51261">
    <property type="entry name" value="Duplicated hybrid motif"/>
    <property type="match status" value="1"/>
</dbReference>
<dbReference type="InterPro" id="IPR050570">
    <property type="entry name" value="Cell_wall_metabolism_enzyme"/>
</dbReference>
<keyword evidence="1" id="KW-0175">Coiled coil</keyword>
<dbReference type="CDD" id="cd12797">
    <property type="entry name" value="M23_peptidase"/>
    <property type="match status" value="1"/>
</dbReference>
<feature type="coiled-coil region" evidence="1">
    <location>
        <begin position="15"/>
        <end position="98"/>
    </location>
</feature>
<name>A0AAV3U4U0_9ALTE</name>
<dbReference type="AlphaFoldDB" id="A0AAV3U4U0"/>
<organism evidence="3 4">
    <name type="scientific">Halioxenophilus aromaticivorans</name>
    <dbReference type="NCBI Taxonomy" id="1306992"/>
    <lineage>
        <taxon>Bacteria</taxon>
        <taxon>Pseudomonadati</taxon>
        <taxon>Pseudomonadota</taxon>
        <taxon>Gammaproteobacteria</taxon>
        <taxon>Alteromonadales</taxon>
        <taxon>Alteromonadaceae</taxon>
        <taxon>Halioxenophilus</taxon>
    </lineage>
</organism>
<sequence length="377" mass="41968">MRKTAIFVVGMLLAGATYGQNADEYEAKLKQLKQAISELQGQLKEVNSAKDQLNSELSKSETAIGDLTQKIQRIEGELAQEKKQLALLREQRDSLQASRKQQATAVAEQLVSAYKLGGQSQLKAILNLDDSYQIARLLRYHQYIVDARQSKIEQYLATVRELDQVEPAIAASAAKLEQQQATLSDQQQTLQSAQKQRKQTLAKLAQESRSAEQRLKQMTSERDELQRLLDEVTTLLADIPTPSDQQPIRELRGKLAWPVEGKIKHRFGTQRAGTDLKWDGVWLAAAAGTPVKALHGGRVVYSDWLRGQGLLLIVDHGAGYLSLYGHNQTLYKEVGDWVKAGETVGLAGDSGGQTEAGLYFEIRHQGKPQNPKRWCRG</sequence>
<dbReference type="PANTHER" id="PTHR21666">
    <property type="entry name" value="PEPTIDASE-RELATED"/>
    <property type="match status" value="1"/>
</dbReference>
<dbReference type="Pfam" id="PF01551">
    <property type="entry name" value="Peptidase_M23"/>
    <property type="match status" value="1"/>
</dbReference>
<accession>A0AAV3U4U0</accession>